<feature type="region of interest" description="Disordered" evidence="1">
    <location>
        <begin position="196"/>
        <end position="234"/>
    </location>
</feature>
<dbReference type="AlphaFoldDB" id="A0A1E1LJ20"/>
<name>A0A1E1LJ20_9HELO</name>
<evidence type="ECO:0000256" key="1">
    <source>
        <dbReference type="SAM" id="MobiDB-lite"/>
    </source>
</evidence>
<evidence type="ECO:0000313" key="2">
    <source>
        <dbReference type="EMBL" id="CZT10508.1"/>
    </source>
</evidence>
<keyword evidence="3" id="KW-1185">Reference proteome</keyword>
<dbReference type="EMBL" id="FJUX01000129">
    <property type="protein sequence ID" value="CZT10508.1"/>
    <property type="molecule type" value="Genomic_DNA"/>
</dbReference>
<accession>A0A1E1LJ20</accession>
<feature type="region of interest" description="Disordered" evidence="1">
    <location>
        <begin position="1"/>
        <end position="38"/>
    </location>
</feature>
<feature type="compositionally biased region" description="Low complexity" evidence="1">
    <location>
        <begin position="28"/>
        <end position="38"/>
    </location>
</feature>
<dbReference type="OrthoDB" id="3921198at2759"/>
<sequence>MSMSSRGIPSRRHGSHRSTKNRSLPIRNTNHTTYTYTPPAQPIAPLTYPLRISEDKLERALVLYTDYYEAKTRKTFDPSQIEAQSPLSQLAGFLKIPGSSATPSVASYVASSQFTESVVSFDDEASPNSPPGKPEGGELMSFDGKRVVTRKRRPLNPIAKAKAALIRHLVSCCVCRSRNVSCPLEHHDIGRLEELRVQRSSTPRPQADNASGSSNYSSQQTATSLQTDSLNAPSFSQSQSLMGIGGIGGDMIAPVAKYTSHLDIQSPVGGAYDEITLDTPNRSFAVLDNPSTDISSNPYSSYVDGQMLALGAQRQGLYYCQHQHLDGICLEAFTTPEDLETHFHNIHFPFTRMETPSRILCLACCDFTDHVDAPCMNCHAVDRIEVWVYGHFIGRGVEISSIKFDLDILRDGEAAYAEGFRDEIDRANWTPTTTTVFSDTYATEIMDQGYWIHDGETNTNTDNGIYDFQADLEASFNEYRNTTAHTAPYVPSHHSYQGDMSPIFDDKGFQGH</sequence>
<feature type="region of interest" description="Disordered" evidence="1">
    <location>
        <begin position="121"/>
        <end position="141"/>
    </location>
</feature>
<protein>
    <submittedName>
        <fullName evidence="2">Uncharacterized protein</fullName>
    </submittedName>
</protein>
<proteinExistence type="predicted"/>
<evidence type="ECO:0000313" key="3">
    <source>
        <dbReference type="Proteomes" id="UP000178912"/>
    </source>
</evidence>
<feature type="compositionally biased region" description="Basic residues" evidence="1">
    <location>
        <begin position="9"/>
        <end position="20"/>
    </location>
</feature>
<gene>
    <name evidence="2" type="ORF">RAG0_14958</name>
</gene>
<dbReference type="Proteomes" id="UP000178912">
    <property type="component" value="Unassembled WGS sequence"/>
</dbReference>
<feature type="compositionally biased region" description="Polar residues" evidence="1">
    <location>
        <begin position="198"/>
        <end position="234"/>
    </location>
</feature>
<organism evidence="2 3">
    <name type="scientific">Rhynchosporium agropyri</name>
    <dbReference type="NCBI Taxonomy" id="914238"/>
    <lineage>
        <taxon>Eukaryota</taxon>
        <taxon>Fungi</taxon>
        <taxon>Dikarya</taxon>
        <taxon>Ascomycota</taxon>
        <taxon>Pezizomycotina</taxon>
        <taxon>Leotiomycetes</taxon>
        <taxon>Helotiales</taxon>
        <taxon>Ploettnerulaceae</taxon>
        <taxon>Rhynchosporium</taxon>
    </lineage>
</organism>
<reference evidence="3" key="1">
    <citation type="submission" date="2016-03" db="EMBL/GenBank/DDBJ databases">
        <authorList>
            <person name="Guldener U."/>
        </authorList>
    </citation>
    <scope>NUCLEOTIDE SEQUENCE [LARGE SCALE GENOMIC DNA]</scope>
    <source>
        <strain evidence="3">04CH-RAC-A.6.1</strain>
    </source>
</reference>